<evidence type="ECO:0000313" key="1">
    <source>
        <dbReference type="EMBL" id="KAJ7103502.1"/>
    </source>
</evidence>
<gene>
    <name evidence="1" type="ORF">B0H15DRAFT_812452</name>
</gene>
<sequence length="306" mass="34300">MGAAAPLDAHSVLTILHYISPTIQPLPPHLVASQLAFRQSCLKLTPDEPAYLFWPSSDDQHILDALELLQQRPVDDMPSHFEIRYTADDTLCAHADLPQTGIRLVFQWEDDTWKYTNAAKMPFPANSSRSLLDLEIRPAAGDAGQKNTPDPDSYWDSYGELDHEDAAAEFEREQPETNGDYWDLYNSVQGSGDSVVPSPAPEKQRHDLHPIPFSYADMHPSTDPMESLSDRLEALSQRPSVPDEETVVDWETVVDSPPAIDGAREAHALKESLRGVYHLWRSIRKGSDLADKQTFLAIVHEVLEEP</sequence>
<accession>A0AAD6XZI3</accession>
<name>A0AAD6XZI3_9AGAR</name>
<proteinExistence type="predicted"/>
<reference evidence="1" key="1">
    <citation type="submission" date="2023-03" db="EMBL/GenBank/DDBJ databases">
        <title>Massive genome expansion in bonnet fungi (Mycena s.s.) driven by repeated elements and novel gene families across ecological guilds.</title>
        <authorList>
            <consortium name="Lawrence Berkeley National Laboratory"/>
            <person name="Harder C.B."/>
            <person name="Miyauchi S."/>
            <person name="Viragh M."/>
            <person name="Kuo A."/>
            <person name="Thoen E."/>
            <person name="Andreopoulos B."/>
            <person name="Lu D."/>
            <person name="Skrede I."/>
            <person name="Drula E."/>
            <person name="Henrissat B."/>
            <person name="Morin E."/>
            <person name="Kohler A."/>
            <person name="Barry K."/>
            <person name="LaButti K."/>
            <person name="Morin E."/>
            <person name="Salamov A."/>
            <person name="Lipzen A."/>
            <person name="Mereny Z."/>
            <person name="Hegedus B."/>
            <person name="Baldrian P."/>
            <person name="Stursova M."/>
            <person name="Weitz H."/>
            <person name="Taylor A."/>
            <person name="Grigoriev I.V."/>
            <person name="Nagy L.G."/>
            <person name="Martin F."/>
            <person name="Kauserud H."/>
        </authorList>
    </citation>
    <scope>NUCLEOTIDE SEQUENCE</scope>
    <source>
        <strain evidence="1">CBHHK173m</strain>
    </source>
</reference>
<dbReference type="AlphaFoldDB" id="A0AAD6XZI3"/>
<keyword evidence="2" id="KW-1185">Reference proteome</keyword>
<evidence type="ECO:0000313" key="2">
    <source>
        <dbReference type="Proteomes" id="UP001222325"/>
    </source>
</evidence>
<organism evidence="1 2">
    <name type="scientific">Mycena belliarum</name>
    <dbReference type="NCBI Taxonomy" id="1033014"/>
    <lineage>
        <taxon>Eukaryota</taxon>
        <taxon>Fungi</taxon>
        <taxon>Dikarya</taxon>
        <taxon>Basidiomycota</taxon>
        <taxon>Agaricomycotina</taxon>
        <taxon>Agaricomycetes</taxon>
        <taxon>Agaricomycetidae</taxon>
        <taxon>Agaricales</taxon>
        <taxon>Marasmiineae</taxon>
        <taxon>Mycenaceae</taxon>
        <taxon>Mycena</taxon>
    </lineage>
</organism>
<protein>
    <submittedName>
        <fullName evidence="1">Uncharacterized protein</fullName>
    </submittedName>
</protein>
<comment type="caution">
    <text evidence="1">The sequence shown here is derived from an EMBL/GenBank/DDBJ whole genome shotgun (WGS) entry which is preliminary data.</text>
</comment>
<dbReference type="EMBL" id="JARJCN010000002">
    <property type="protein sequence ID" value="KAJ7103502.1"/>
    <property type="molecule type" value="Genomic_DNA"/>
</dbReference>
<dbReference type="Proteomes" id="UP001222325">
    <property type="component" value="Unassembled WGS sequence"/>
</dbReference>